<organism evidence="2 3">
    <name type="scientific">Marasmiellus scandens</name>
    <dbReference type="NCBI Taxonomy" id="2682957"/>
    <lineage>
        <taxon>Eukaryota</taxon>
        <taxon>Fungi</taxon>
        <taxon>Dikarya</taxon>
        <taxon>Basidiomycota</taxon>
        <taxon>Agaricomycotina</taxon>
        <taxon>Agaricomycetes</taxon>
        <taxon>Agaricomycetidae</taxon>
        <taxon>Agaricales</taxon>
        <taxon>Marasmiineae</taxon>
        <taxon>Omphalotaceae</taxon>
        <taxon>Marasmiellus</taxon>
    </lineage>
</organism>
<evidence type="ECO:0000313" key="2">
    <source>
        <dbReference type="EMBL" id="KAK7435532.1"/>
    </source>
</evidence>
<sequence length="413" mass="46797">MNSLPQEIIDQILGCLAGEEYALKQASNVCKRLRPHSQALLFSSIELYQFNKERSHKFHHLLEFSPGIALLVKSLLIFDLSDPIDLDSSSELELEAPLPLILGKLVRLQRLELVFDPAFSLDSIRYFARRVQSVSGTQTTLELSDGASSDSDQSSSSLLNLLKSSLNPELKYVVIRLAYVEWGLTPASESTHPSTRVFQLTSLRPHDRLPLDNVIIKAMSINSLTHLRRLDCTLTLSEDMSRFLKSLTFLEHLTLRVAEKPTIPGQADTEFVSSLPRLACLDVCWVVHSDYSVINRRYSGTIFDFMMSCAARIIAASSSSPSLQELVLRFRWRYSPSNYPPDPAKLFLSNRWMAFDDQSSRTEGRLIPITVLSFENVAHYWPSMQDDICTEAHRALRKTHDQGRLKVLFDSFS</sequence>
<dbReference type="EMBL" id="JBANRG010000106">
    <property type="protein sequence ID" value="KAK7435532.1"/>
    <property type="molecule type" value="Genomic_DNA"/>
</dbReference>
<dbReference type="Proteomes" id="UP001498398">
    <property type="component" value="Unassembled WGS sequence"/>
</dbReference>
<gene>
    <name evidence="2" type="ORF">VKT23_019654</name>
</gene>
<feature type="domain" description="F-box" evidence="1">
    <location>
        <begin position="1"/>
        <end position="51"/>
    </location>
</feature>
<accession>A0ABR1IL33</accession>
<proteinExistence type="predicted"/>
<evidence type="ECO:0000313" key="3">
    <source>
        <dbReference type="Proteomes" id="UP001498398"/>
    </source>
</evidence>
<dbReference type="PROSITE" id="PS50181">
    <property type="entry name" value="FBOX"/>
    <property type="match status" value="1"/>
</dbReference>
<protein>
    <recommendedName>
        <fullName evidence="1">F-box domain-containing protein</fullName>
    </recommendedName>
</protein>
<evidence type="ECO:0000259" key="1">
    <source>
        <dbReference type="PROSITE" id="PS50181"/>
    </source>
</evidence>
<reference evidence="2 3" key="1">
    <citation type="submission" date="2024-01" db="EMBL/GenBank/DDBJ databases">
        <title>A draft genome for the cacao thread blight pathogen Marasmiellus scandens.</title>
        <authorList>
            <person name="Baruah I.K."/>
            <person name="Leung J."/>
            <person name="Bukari Y."/>
            <person name="Amoako-Attah I."/>
            <person name="Meinhardt L.W."/>
            <person name="Bailey B.A."/>
            <person name="Cohen S.P."/>
        </authorList>
    </citation>
    <scope>NUCLEOTIDE SEQUENCE [LARGE SCALE GENOMIC DNA]</scope>
    <source>
        <strain evidence="2 3">GH-19</strain>
    </source>
</reference>
<comment type="caution">
    <text evidence="2">The sequence shown here is derived from an EMBL/GenBank/DDBJ whole genome shotgun (WGS) entry which is preliminary data.</text>
</comment>
<dbReference type="InterPro" id="IPR001810">
    <property type="entry name" value="F-box_dom"/>
</dbReference>
<keyword evidence="3" id="KW-1185">Reference proteome</keyword>
<name>A0ABR1IL33_9AGAR</name>